<dbReference type="EMBL" id="JAPFFF010000033">
    <property type="protein sequence ID" value="KAK8844338.1"/>
    <property type="molecule type" value="Genomic_DNA"/>
</dbReference>
<evidence type="ECO:0008006" key="5">
    <source>
        <dbReference type="Google" id="ProtNLM"/>
    </source>
</evidence>
<feature type="signal peptide" evidence="2">
    <location>
        <begin position="1"/>
        <end position="16"/>
    </location>
</feature>
<evidence type="ECO:0000313" key="3">
    <source>
        <dbReference type="EMBL" id="KAK8844338.1"/>
    </source>
</evidence>
<evidence type="ECO:0000256" key="2">
    <source>
        <dbReference type="SAM" id="SignalP"/>
    </source>
</evidence>
<keyword evidence="1" id="KW-0812">Transmembrane</keyword>
<comment type="caution">
    <text evidence="3">The sequence shown here is derived from an EMBL/GenBank/DDBJ whole genome shotgun (WGS) entry which is preliminary data.</text>
</comment>
<dbReference type="Gene3D" id="3.80.10.10">
    <property type="entry name" value="Ribonuclease Inhibitor"/>
    <property type="match status" value="9"/>
</dbReference>
<feature type="transmembrane region" description="Helical" evidence="1">
    <location>
        <begin position="1259"/>
        <end position="1282"/>
    </location>
</feature>
<dbReference type="InterPro" id="IPR026906">
    <property type="entry name" value="LRR_5"/>
</dbReference>
<reference evidence="3 4" key="1">
    <citation type="submission" date="2024-04" db="EMBL/GenBank/DDBJ databases">
        <title>Tritrichomonas musculus Genome.</title>
        <authorList>
            <person name="Alves-Ferreira E."/>
            <person name="Grigg M."/>
            <person name="Lorenzi H."/>
            <person name="Galac M."/>
        </authorList>
    </citation>
    <scope>NUCLEOTIDE SEQUENCE [LARGE SCALE GENOMIC DNA]</scope>
    <source>
        <strain evidence="3 4">EAF2021</strain>
    </source>
</reference>
<name>A0ABR2HCB0_9EUKA</name>
<gene>
    <name evidence="3" type="ORF">M9Y10_024552</name>
</gene>
<sequence length="1300" mass="141814">MLQFFLLAISTISYEPYTCRRDSSTKCPEQTNKKLTIDSSLYPSDFCNCKYTNDVEITFDAGVTSIKGNLFYGVAAGTVKITSSINTIEKGAFESANLRTIDFTDTTSSITINEGAFYRATFNKNIELEFPDTVTSLPREAFYGATAGKISFGKSFNSLGELAFQSKTITEIDFSKTTQTLDLGKSAFQSAKLTKLTLPRSVTYTDFNSPFSSSTIKTLDITNLKSFPNNIDNKNNMFTGAKITEIVADEELEEIGSYLFQNCNIDELDFSKYPELETIGISAFKGATITRMLNIQKIRTIGESAFEESTVNIVLSGATELETIGKYAFKSSEITPTDQVFPGKLKSIGEQAFFGTALTSVKFSDNNNELSIGDSAFKDIITLASADIHAKTISQEAFSGCVNMVANKLSIEKSGSIVDKAFYNCYNLNCPLSIETPTSTLKSDLSSISTSAFENSGITTITLPQMNTIGGAAFKNCTKLTGAGTLNAETILANAFENDPLLVLTSITAKSIGDEAFQHCPKLDADITLIVESHDPDDYPYGYEPIGSNAFAYCDLLKTLKFQTKEGLDVPAFDRDEINNHAFQIGNSAFYESGLTGKLTIPFTLTTIGGSAFAYCPKLTEVTIEGVHYIHKYINYNAFYHSGLANDLSIPNSVVSIGYQAFAFCPIPSLTIFGSNHEVPDILNPDGSIAVKGWTGTQIGQKAFYECNKMTKLALEGNEIIFDTTSFRECPIEDLSITASLSEIPIGAFYGMDKISKEVKIPDSVTDIKKSAFEGCSKIPKITFTDNSRLDTIGTRAFYGCSEMTDTQIPKGVTVLAGETYFGCAKLESINLPSGLTTIGDNEFYGCTDLNCKLPIPIELSSVGSKAFYGCNKLNGPLEFTDSTTEIGTSAFYKCSGFTGDLIFGRQIKTIGKEAFRETGFTGKLFFPDYLYNSVPNNELTINERAFYGCDRFKSTLSLPQNTKFNGKEIFRGCSGFTSDLIIPEGSTFVSAATDTFRDCSSFGTLNIKSDKVTNIYDGTFQGCTNLKGTIPFENIKTIGKNAFSGCSSLSGPLHLSATEIQEYAFCNCQGFTELICEKPLEKVNKYAFYGCSGLTGTLDCTSLKEVHEYAFYGCSGLTGSINFTENLEFINEYAFANCKGLSDSLTFKVNTLTIDLGAFQGCTGFNKGTLRFIMKSSSNKEEDNTGRYYSYPYFLKIDTEAFEDTKFEDIYYLGRFAPDCGYDSGLKGVKKIYTSANFANKTFCGKTVKGKGGLSGGAIAGIVIAVVVVVAVIVFLVIFFLKKKGKDNSEGEVEMNNEP</sequence>
<keyword evidence="2" id="KW-0732">Signal</keyword>
<accession>A0ABR2HCB0</accession>
<feature type="chain" id="PRO_5046812490" description="Surface antigen BspA-like" evidence="2">
    <location>
        <begin position="17"/>
        <end position="1300"/>
    </location>
</feature>
<evidence type="ECO:0000313" key="4">
    <source>
        <dbReference type="Proteomes" id="UP001470230"/>
    </source>
</evidence>
<dbReference type="PANTHER" id="PTHR45661:SF3">
    <property type="entry name" value="IG-LIKE DOMAIN-CONTAINING PROTEIN"/>
    <property type="match status" value="1"/>
</dbReference>
<keyword evidence="4" id="KW-1185">Reference proteome</keyword>
<keyword evidence="1" id="KW-1133">Transmembrane helix</keyword>
<dbReference type="SUPFAM" id="SSF52058">
    <property type="entry name" value="L domain-like"/>
    <property type="match status" value="2"/>
</dbReference>
<dbReference type="InterPro" id="IPR053139">
    <property type="entry name" value="Surface_bspA-like"/>
</dbReference>
<dbReference type="InterPro" id="IPR032675">
    <property type="entry name" value="LRR_dom_sf"/>
</dbReference>
<evidence type="ECO:0000256" key="1">
    <source>
        <dbReference type="SAM" id="Phobius"/>
    </source>
</evidence>
<keyword evidence="1" id="KW-0472">Membrane</keyword>
<protein>
    <recommendedName>
        <fullName evidence="5">Surface antigen BspA-like</fullName>
    </recommendedName>
</protein>
<dbReference type="Pfam" id="PF13306">
    <property type="entry name" value="LRR_5"/>
    <property type="match status" value="7"/>
</dbReference>
<proteinExistence type="predicted"/>
<dbReference type="PANTHER" id="PTHR45661">
    <property type="entry name" value="SURFACE ANTIGEN"/>
    <property type="match status" value="1"/>
</dbReference>
<organism evidence="3 4">
    <name type="scientific">Tritrichomonas musculus</name>
    <dbReference type="NCBI Taxonomy" id="1915356"/>
    <lineage>
        <taxon>Eukaryota</taxon>
        <taxon>Metamonada</taxon>
        <taxon>Parabasalia</taxon>
        <taxon>Tritrichomonadida</taxon>
        <taxon>Tritrichomonadidae</taxon>
        <taxon>Tritrichomonas</taxon>
    </lineage>
</organism>
<dbReference type="Proteomes" id="UP001470230">
    <property type="component" value="Unassembled WGS sequence"/>
</dbReference>